<gene>
    <name evidence="2" type="ORF">A2722_04460</name>
</gene>
<dbReference type="STRING" id="1817828.A2722_04460"/>
<evidence type="ECO:0000313" key="3">
    <source>
        <dbReference type="Proteomes" id="UP000178377"/>
    </source>
</evidence>
<keyword evidence="1" id="KW-0472">Membrane</keyword>
<keyword evidence="1" id="KW-0812">Transmembrane</keyword>
<dbReference type="EMBL" id="MFEO01000027">
    <property type="protein sequence ID" value="OGE88963.1"/>
    <property type="molecule type" value="Genomic_DNA"/>
</dbReference>
<sequence>MKTLTLPELIISLILLCTLAGVMLLYRKIRALGRFQKKFFAGKTGADLEEVIIDQGKQIQKQTQDLKTLSQANRIVAEMQQLSLQHVGIFRFNSFADLGGNNSFAVAILDAHGNGFVLSSLYGRDTCRTYLKPIEHGQSKIPLTEEEKKAILESRYMPVEYNSIVQ</sequence>
<keyword evidence="1" id="KW-1133">Transmembrane helix</keyword>
<dbReference type="InterPro" id="IPR027981">
    <property type="entry name" value="DUF4446"/>
</dbReference>
<name>A0A1F5PGD2_9BACT</name>
<comment type="caution">
    <text evidence="2">The sequence shown here is derived from an EMBL/GenBank/DDBJ whole genome shotgun (WGS) entry which is preliminary data.</text>
</comment>
<evidence type="ECO:0000313" key="2">
    <source>
        <dbReference type="EMBL" id="OGE88963.1"/>
    </source>
</evidence>
<protein>
    <recommendedName>
        <fullName evidence="4">DUF4446 domain-containing protein</fullName>
    </recommendedName>
</protein>
<dbReference type="Pfam" id="PF14584">
    <property type="entry name" value="DUF4446"/>
    <property type="match status" value="1"/>
</dbReference>
<accession>A0A1F5PGD2</accession>
<dbReference type="Proteomes" id="UP000178377">
    <property type="component" value="Unassembled WGS sequence"/>
</dbReference>
<feature type="transmembrane region" description="Helical" evidence="1">
    <location>
        <begin position="6"/>
        <end position="26"/>
    </location>
</feature>
<evidence type="ECO:0008006" key="4">
    <source>
        <dbReference type="Google" id="ProtNLM"/>
    </source>
</evidence>
<evidence type="ECO:0000256" key="1">
    <source>
        <dbReference type="SAM" id="Phobius"/>
    </source>
</evidence>
<organism evidence="2 3">
    <name type="scientific">Candidatus Doudnabacteria bacterium RIFCSPHIGHO2_01_FULL_50_11</name>
    <dbReference type="NCBI Taxonomy" id="1817828"/>
    <lineage>
        <taxon>Bacteria</taxon>
        <taxon>Candidatus Doudnaibacteriota</taxon>
    </lineage>
</organism>
<dbReference type="AlphaFoldDB" id="A0A1F5PGD2"/>
<proteinExistence type="predicted"/>
<reference evidence="2 3" key="1">
    <citation type="journal article" date="2016" name="Nat. Commun.">
        <title>Thousands of microbial genomes shed light on interconnected biogeochemical processes in an aquifer system.</title>
        <authorList>
            <person name="Anantharaman K."/>
            <person name="Brown C.T."/>
            <person name="Hug L.A."/>
            <person name="Sharon I."/>
            <person name="Castelle C.J."/>
            <person name="Probst A.J."/>
            <person name="Thomas B.C."/>
            <person name="Singh A."/>
            <person name="Wilkins M.J."/>
            <person name="Karaoz U."/>
            <person name="Brodie E.L."/>
            <person name="Williams K.H."/>
            <person name="Hubbard S.S."/>
            <person name="Banfield J.F."/>
        </authorList>
    </citation>
    <scope>NUCLEOTIDE SEQUENCE [LARGE SCALE GENOMIC DNA]</scope>
</reference>